<keyword evidence="3" id="KW-1185">Reference proteome</keyword>
<dbReference type="InterPro" id="IPR038071">
    <property type="entry name" value="UROD/MetE-like_sf"/>
</dbReference>
<proteinExistence type="predicted"/>
<gene>
    <name evidence="2" type="ORF">QPL79_08265</name>
</gene>
<feature type="domain" description="Uroporphyrinogen decarboxylase (URO-D)" evidence="1">
    <location>
        <begin position="80"/>
        <end position="282"/>
    </location>
</feature>
<dbReference type="InterPro" id="IPR052024">
    <property type="entry name" value="Methanogen_methyltrans"/>
</dbReference>
<reference evidence="2 3" key="1">
    <citation type="submission" date="2023-05" db="EMBL/GenBank/DDBJ databases">
        <title>A new hyperthermophilic archaea 'Ignisphaera cupida' sp. nov. and description of the family 'Ignisphaeraceae' fam. nov.</title>
        <authorList>
            <person name="Podosokorskaya O.A."/>
            <person name="Elcheninov A.G."/>
            <person name="Klukina A."/>
            <person name="Merkel A.Y."/>
        </authorList>
    </citation>
    <scope>NUCLEOTIDE SEQUENCE [LARGE SCALE GENOMIC DNA]</scope>
    <source>
        <strain evidence="2 3">4213-co</strain>
    </source>
</reference>
<dbReference type="AlphaFoldDB" id="A0ABD4Z7Y3"/>
<evidence type="ECO:0000259" key="1">
    <source>
        <dbReference type="Pfam" id="PF01208"/>
    </source>
</evidence>
<dbReference type="Proteomes" id="UP001529235">
    <property type="component" value="Unassembled WGS sequence"/>
</dbReference>
<dbReference type="InterPro" id="IPR000257">
    <property type="entry name" value="Uroporphyrinogen_deCOase"/>
</dbReference>
<organism evidence="2 3">
    <name type="scientific">Ignisphaera cupida</name>
    <dbReference type="NCBI Taxonomy" id="3050454"/>
    <lineage>
        <taxon>Archaea</taxon>
        <taxon>Thermoproteota</taxon>
        <taxon>Thermoprotei</taxon>
        <taxon>Desulfurococcales</taxon>
        <taxon>Desulfurococcaceae</taxon>
        <taxon>Ignisphaera</taxon>
    </lineage>
</organism>
<dbReference type="PANTHER" id="PTHR47099">
    <property type="entry name" value="METHYLCOBAMIDE:COM METHYLTRANSFERASE MTBA"/>
    <property type="match status" value="1"/>
</dbReference>
<dbReference type="PANTHER" id="PTHR47099:SF1">
    <property type="entry name" value="METHYLCOBAMIDE:COM METHYLTRANSFERASE MTBA"/>
    <property type="match status" value="1"/>
</dbReference>
<name>A0ABD4Z7Y3_9CREN</name>
<dbReference type="RefSeq" id="WP_285274341.1">
    <property type="nucleotide sequence ID" value="NZ_JASNVW010000007.1"/>
</dbReference>
<accession>A0ABD4Z7Y3</accession>
<sequence>MPKKGYYFEGFNRVKPPLGDINSVSDVKNYDWSSAKISTEHLEFLKKRAEWLYKNTDYALLFFSGYAYLGGCAMGFHEWGQGLRGWAKWLADLRVRKPLAEAILDQMMEILKYNVENIVSTLKDYVQVIAFGDDFGTEEGPQISVEIFREFYKHRFEELFSIVKRRSKMFIYFHSCGSIYPIIKELIDAGIDAINPVQISAKGMDPEKLKRDYGEQVTFWGGGADTQHVLPFAKPDEVVEHVKKLIKIFAPGGGFVFASVHNIQPPTPPENIVAMFETAYKYGKYPIRAS</sequence>
<evidence type="ECO:0000313" key="3">
    <source>
        <dbReference type="Proteomes" id="UP001529235"/>
    </source>
</evidence>
<comment type="caution">
    <text evidence="2">The sequence shown here is derived from an EMBL/GenBank/DDBJ whole genome shotgun (WGS) entry which is preliminary data.</text>
</comment>
<dbReference type="Gene3D" id="3.20.20.210">
    <property type="match status" value="1"/>
</dbReference>
<protein>
    <submittedName>
        <fullName evidence="2">Uroporphyrinogen decarboxylase family protein</fullName>
    </submittedName>
</protein>
<dbReference type="EMBL" id="JASNVW010000007">
    <property type="protein sequence ID" value="MDK6029354.1"/>
    <property type="molecule type" value="Genomic_DNA"/>
</dbReference>
<evidence type="ECO:0000313" key="2">
    <source>
        <dbReference type="EMBL" id="MDK6029354.1"/>
    </source>
</evidence>
<dbReference type="SUPFAM" id="SSF51726">
    <property type="entry name" value="UROD/MetE-like"/>
    <property type="match status" value="1"/>
</dbReference>
<dbReference type="Pfam" id="PF01208">
    <property type="entry name" value="URO-D"/>
    <property type="match status" value="1"/>
</dbReference>